<dbReference type="NCBIfam" id="NF006110">
    <property type="entry name" value="PRK08261.1"/>
    <property type="match status" value="1"/>
</dbReference>
<gene>
    <name evidence="3" type="primary">fabG_9</name>
    <name evidence="3" type="ORF">Aru02nite_72580</name>
</gene>
<name>A0A8J3NEH4_9ACTN</name>
<dbReference type="InterPro" id="IPR050259">
    <property type="entry name" value="SDR"/>
</dbReference>
<dbReference type="AlphaFoldDB" id="A0A8J3NEH4"/>
<organism evidence="3 4">
    <name type="scientific">Actinocatenispora rupis</name>
    <dbReference type="NCBI Taxonomy" id="519421"/>
    <lineage>
        <taxon>Bacteria</taxon>
        <taxon>Bacillati</taxon>
        <taxon>Actinomycetota</taxon>
        <taxon>Actinomycetes</taxon>
        <taxon>Micromonosporales</taxon>
        <taxon>Micromonosporaceae</taxon>
        <taxon>Actinocatenispora</taxon>
    </lineage>
</organism>
<dbReference type="InterPro" id="IPR057326">
    <property type="entry name" value="KR_dom"/>
</dbReference>
<sequence length="438" mass="44133">MVDRYQRVTSSGPGRAIARRLGLPRPAVLPRHRNGDPPVPGPVLLGGDGALAAAVRTALDGTGVEIVAGAERPAALVFDSGDIAGPAGLRALHAFFTGRVRSVRTGGRILVLCRPPDGADPAADIARRALTGFVRSLGKEVGRGITVSLLRVASGADAGIGSTVRFLLSPRSAYVSGQVIDVGPAAVPDSDPAAPLAGRTAVVTGAAQGIGAAIAETLARDGARVVCLDVPAQGEALAAVANRIAGVALHLDITADDAPATLAGYLTERYGGVDVLVHNAGVLRDRTLAKMTEAEWDIVLTVNLVAQQAITAGLVADGLLGKESRVVCLSSLNGIAGAAGQTNYATSKAGVIGLVEAYAPVLAARGGTINAVAPGFIETRMTATMPLAVREIGRRANSLAQGGLPVDVAEAVAWLAQPGSAGITGQTVRVCGQSMLGA</sequence>
<dbReference type="EMBL" id="BOMB01000059">
    <property type="protein sequence ID" value="GID16369.1"/>
    <property type="molecule type" value="Genomic_DNA"/>
</dbReference>
<proteinExistence type="inferred from homology"/>
<comment type="similarity">
    <text evidence="1">Belongs to the short-chain dehydrogenases/reductases (SDR) family.</text>
</comment>
<reference evidence="3" key="1">
    <citation type="submission" date="2021-01" db="EMBL/GenBank/DDBJ databases">
        <title>Whole genome shotgun sequence of Actinocatenispora rupis NBRC 107355.</title>
        <authorList>
            <person name="Komaki H."/>
            <person name="Tamura T."/>
        </authorList>
    </citation>
    <scope>NUCLEOTIDE SEQUENCE</scope>
    <source>
        <strain evidence="3">NBRC 107355</strain>
    </source>
</reference>
<comment type="caution">
    <text evidence="3">The sequence shown here is derived from an EMBL/GenBank/DDBJ whole genome shotgun (WGS) entry which is preliminary data.</text>
</comment>
<dbReference type="PANTHER" id="PTHR42879">
    <property type="entry name" value="3-OXOACYL-(ACYL-CARRIER-PROTEIN) REDUCTASE"/>
    <property type="match status" value="1"/>
</dbReference>
<dbReference type="GO" id="GO:0032787">
    <property type="term" value="P:monocarboxylic acid metabolic process"/>
    <property type="evidence" value="ECO:0007669"/>
    <property type="project" value="UniProtKB-ARBA"/>
</dbReference>
<evidence type="ECO:0000259" key="2">
    <source>
        <dbReference type="SMART" id="SM00822"/>
    </source>
</evidence>
<dbReference type="InterPro" id="IPR002347">
    <property type="entry name" value="SDR_fam"/>
</dbReference>
<dbReference type="PROSITE" id="PS00061">
    <property type="entry name" value="ADH_SHORT"/>
    <property type="match status" value="1"/>
</dbReference>
<dbReference type="SMART" id="SM00822">
    <property type="entry name" value="PKS_KR"/>
    <property type="match status" value="1"/>
</dbReference>
<dbReference type="PRINTS" id="PR00080">
    <property type="entry name" value="SDRFAMILY"/>
</dbReference>
<keyword evidence="4" id="KW-1185">Reference proteome</keyword>
<dbReference type="SUPFAM" id="SSF51735">
    <property type="entry name" value="NAD(P)-binding Rossmann-fold domains"/>
    <property type="match status" value="1"/>
</dbReference>
<dbReference type="PRINTS" id="PR00081">
    <property type="entry name" value="GDHRDH"/>
</dbReference>
<evidence type="ECO:0000256" key="1">
    <source>
        <dbReference type="ARBA" id="ARBA00006484"/>
    </source>
</evidence>
<evidence type="ECO:0000313" key="4">
    <source>
        <dbReference type="Proteomes" id="UP000612808"/>
    </source>
</evidence>
<dbReference type="Pfam" id="PF13561">
    <property type="entry name" value="adh_short_C2"/>
    <property type="match status" value="1"/>
</dbReference>
<evidence type="ECO:0000313" key="3">
    <source>
        <dbReference type="EMBL" id="GID16369.1"/>
    </source>
</evidence>
<dbReference type="Proteomes" id="UP000612808">
    <property type="component" value="Unassembled WGS sequence"/>
</dbReference>
<accession>A0A8J3NEH4</accession>
<dbReference type="RefSeq" id="WP_203665043.1">
    <property type="nucleotide sequence ID" value="NZ_BAAAZM010000012.1"/>
</dbReference>
<dbReference type="Gene3D" id="3.40.50.720">
    <property type="entry name" value="NAD(P)-binding Rossmann-like Domain"/>
    <property type="match status" value="2"/>
</dbReference>
<dbReference type="InterPro" id="IPR020904">
    <property type="entry name" value="Sc_DH/Rdtase_CS"/>
</dbReference>
<protein>
    <submittedName>
        <fullName evidence="3">3-oxoacyl-ACP reductase</fullName>
    </submittedName>
</protein>
<dbReference type="FunFam" id="3.40.50.720:FF:000338">
    <property type="entry name" value="3-oxoacyl-ACP reductase FabG"/>
    <property type="match status" value="1"/>
</dbReference>
<feature type="domain" description="Ketoreductase" evidence="2">
    <location>
        <begin position="199"/>
        <end position="380"/>
    </location>
</feature>
<dbReference type="InterPro" id="IPR036291">
    <property type="entry name" value="NAD(P)-bd_dom_sf"/>
</dbReference>
<dbReference type="PANTHER" id="PTHR42879:SF2">
    <property type="entry name" value="3-OXOACYL-[ACYL-CARRIER-PROTEIN] REDUCTASE FABG"/>
    <property type="match status" value="1"/>
</dbReference>